<sequence length="103" mass="11843">MSYLINSLCFNLGIIKVVFHQKILYCLRLAENNVANQSLAVLFSNAKFFPYMRETISLLFECDVLDGYGLNEGDITALVRLEHFSLHIDTEWSVMEIVDHHSC</sequence>
<dbReference type="Gene3D" id="3.40.50.12780">
    <property type="entry name" value="N-terminal domain of ligase-like"/>
    <property type="match status" value="1"/>
</dbReference>
<protein>
    <submittedName>
        <fullName evidence="1">Uncharacterized protein</fullName>
    </submittedName>
</protein>
<dbReference type="Proteomes" id="UP000730161">
    <property type="component" value="Unassembled WGS sequence"/>
</dbReference>
<keyword evidence="2" id="KW-1185">Reference proteome</keyword>
<dbReference type="AlphaFoldDB" id="A0A8J8B503"/>
<comment type="caution">
    <text evidence="1">The sequence shown here is derived from an EMBL/GenBank/DDBJ whole genome shotgun (WGS) entry which is preliminary data.</text>
</comment>
<organism evidence="1 2">
    <name type="scientific">Methanocalculus chunghsingensis</name>
    <dbReference type="NCBI Taxonomy" id="156457"/>
    <lineage>
        <taxon>Archaea</taxon>
        <taxon>Methanobacteriati</taxon>
        <taxon>Methanobacteriota</taxon>
        <taxon>Stenosarchaea group</taxon>
        <taxon>Methanomicrobia</taxon>
        <taxon>Methanomicrobiales</taxon>
        <taxon>Methanocalculaceae</taxon>
        <taxon>Methanocalculus</taxon>
    </lineage>
</organism>
<name>A0A8J8B503_9EURY</name>
<dbReference type="EMBL" id="JWHL01000026">
    <property type="protein sequence ID" value="MBR1369940.1"/>
    <property type="molecule type" value="Genomic_DNA"/>
</dbReference>
<evidence type="ECO:0000313" key="1">
    <source>
        <dbReference type="EMBL" id="MBR1369940.1"/>
    </source>
</evidence>
<dbReference type="InterPro" id="IPR042099">
    <property type="entry name" value="ANL_N_sf"/>
</dbReference>
<gene>
    <name evidence="1" type="ORF">RJ53_10815</name>
</gene>
<accession>A0A8J8B503</accession>
<evidence type="ECO:0000313" key="2">
    <source>
        <dbReference type="Proteomes" id="UP000730161"/>
    </source>
</evidence>
<reference evidence="1" key="1">
    <citation type="submission" date="2014-12" db="EMBL/GenBank/DDBJ databases">
        <authorList>
            <person name="Huang H.-H."/>
            <person name="Chen S.-C."/>
            <person name="Lai M.-C."/>
        </authorList>
    </citation>
    <scope>NUCLEOTIDE SEQUENCE</scope>
    <source>
        <strain evidence="1">K1F9705b</strain>
    </source>
</reference>
<proteinExistence type="predicted"/>